<keyword evidence="5" id="KW-0067">ATP-binding</keyword>
<dbReference type="Proteomes" id="UP000636709">
    <property type="component" value="Unassembled WGS sequence"/>
</dbReference>
<feature type="region of interest" description="Disordered" evidence="6">
    <location>
        <begin position="544"/>
        <end position="567"/>
    </location>
</feature>
<feature type="region of interest" description="Disordered" evidence="6">
    <location>
        <begin position="379"/>
        <end position="405"/>
    </location>
</feature>
<reference evidence="8" key="1">
    <citation type="submission" date="2020-07" db="EMBL/GenBank/DDBJ databases">
        <title>Genome sequence and genetic diversity analysis of an under-domesticated orphan crop, white fonio (Digitaria exilis).</title>
        <authorList>
            <person name="Bennetzen J.L."/>
            <person name="Chen S."/>
            <person name="Ma X."/>
            <person name="Wang X."/>
            <person name="Yssel A.E.J."/>
            <person name="Chaluvadi S.R."/>
            <person name="Johnson M."/>
            <person name="Gangashetty P."/>
            <person name="Hamidou F."/>
            <person name="Sanogo M.D."/>
            <person name="Zwaenepoel A."/>
            <person name="Wallace J."/>
            <person name="Van De Peer Y."/>
            <person name="Van Deynze A."/>
        </authorList>
    </citation>
    <scope>NUCLEOTIDE SEQUENCE</scope>
    <source>
        <tissue evidence="8">Leaves</tissue>
    </source>
</reference>
<dbReference type="AlphaFoldDB" id="A0A835FBT3"/>
<name>A0A835FBT3_9POAL</name>
<dbReference type="SMART" id="SM00220">
    <property type="entry name" value="S_TKc"/>
    <property type="match status" value="1"/>
</dbReference>
<sequence length="969" mass="108298">MSENIDLVLEFLRKNSFAKAEAALRGELTGRGDSNGPTTQRRVAEPKEDDEQEDSVGSNVGPKGTASVRSADSSREFIVKEIDVGALPNGSDGRKGSGIGQPQENNMGDLYPWTFSIANSTAEQLAELLVSEEVPRHKRGAMMAEKRDRGVGTEQPGPVLEQKVSFGRGKGKVDAAGTGRAETNEQGHSRDKNLVPEKEEILNGCTVKTVLPFPGENPSSSYNDLVTDRCFDLQLVADSQREELPKLPPVRLKSEDKLVNMNWEEKINHHGSGAKQSSAADHAFMIGSYLDVPIGQEITSSGGRRTIGSSWLSVSQGIAEDTSDLVSGFATIGDDSLEYPIGEYWDSDEYDDDDDVGYTRQPIEDETWFLAHEIDYPSDNEKATGHTRGTDRHDRATKDEDDDQSFVEEDSYISGEQYFHGKNIAQVGTSVGPMVHGIPDNDMMAQYDGQLLDPEELNLMHSEPVWQGFVSQNSELGMLGNGKFLNDSEQPHPDDPFVEDDQHGSVRSIGVGISSDAADIGSEVRESLIGGSSEGDIEYFNESSLSVSGKRHSQQETEKKRVGGKGAKHDQINYADMQKVNLPPAVTGGGFSFPPPLHSGKNHDSDAKALWSKKDEIYCVNDHDEFQNGMVSDDMLATWRKKNSESSLRSSRDEMASDVVRSRNSSASYDETEDTTNVRHHKLDDAQEEDTGTTLDDEEAAALQEQVRQIKAQEEEFETFNLKIVHRKNRTGFEEDKNFNVVLNSVIAGRYHVSEYLGSAAFSKAIQAHDLHTGMDVCVKIIKNNKDFFDQSLDEIKLLKYVNKHDPADKYHLLRLYDYFYYREHLLIVCELLKANLYEFQKFNREAGGEVYFTMPRLQVLFQNDSPATLLARVMGIIGSIEQAMLAQGRETYKYFTKNHMLYERNQESNRLEYLIPKKTSLRHRLPMADQGFIEFVAYLLEVNPKKRPSASEALKHPWLSFPYEPISS</sequence>
<dbReference type="EMBL" id="JACEFO010001595">
    <property type="protein sequence ID" value="KAF8734304.1"/>
    <property type="molecule type" value="Genomic_DNA"/>
</dbReference>
<evidence type="ECO:0000256" key="3">
    <source>
        <dbReference type="ARBA" id="ARBA00022741"/>
    </source>
</evidence>
<evidence type="ECO:0000259" key="7">
    <source>
        <dbReference type="PROSITE" id="PS50011"/>
    </source>
</evidence>
<dbReference type="InterPro" id="IPR011009">
    <property type="entry name" value="Kinase-like_dom_sf"/>
</dbReference>
<accession>A0A835FBT3</accession>
<dbReference type="OrthoDB" id="9332038at2759"/>
<keyword evidence="4" id="KW-0418">Kinase</keyword>
<dbReference type="InterPro" id="IPR000719">
    <property type="entry name" value="Prot_kinase_dom"/>
</dbReference>
<dbReference type="GO" id="GO:0005524">
    <property type="term" value="F:ATP binding"/>
    <property type="evidence" value="ECO:0007669"/>
    <property type="project" value="UniProtKB-KW"/>
</dbReference>
<evidence type="ECO:0000313" key="8">
    <source>
        <dbReference type="EMBL" id="KAF8734304.1"/>
    </source>
</evidence>
<dbReference type="InterPro" id="IPR050494">
    <property type="entry name" value="Ser_Thr_dual-spec_kinase"/>
</dbReference>
<evidence type="ECO:0000256" key="4">
    <source>
        <dbReference type="ARBA" id="ARBA00022777"/>
    </source>
</evidence>
<protein>
    <recommendedName>
        <fullName evidence="7">Protein kinase domain-containing protein</fullName>
    </recommendedName>
</protein>
<feature type="region of interest" description="Disordered" evidence="6">
    <location>
        <begin position="86"/>
        <end position="105"/>
    </location>
</feature>
<dbReference type="PANTHER" id="PTHR24058">
    <property type="entry name" value="DUAL SPECIFICITY PROTEIN KINASE"/>
    <property type="match status" value="1"/>
</dbReference>
<dbReference type="FunFam" id="3.30.200.20:FF:000216">
    <property type="entry name" value="Putative serine/threonine-protein kinase dyrk2"/>
    <property type="match status" value="1"/>
</dbReference>
<feature type="compositionally biased region" description="Basic and acidic residues" evidence="6">
    <location>
        <begin position="553"/>
        <end position="567"/>
    </location>
</feature>
<feature type="compositionally biased region" description="Basic and acidic residues" evidence="6">
    <location>
        <begin position="379"/>
        <end position="398"/>
    </location>
</feature>
<feature type="region of interest" description="Disordered" evidence="6">
    <location>
        <begin position="167"/>
        <end position="190"/>
    </location>
</feature>
<dbReference type="GO" id="GO:0004674">
    <property type="term" value="F:protein serine/threonine kinase activity"/>
    <property type="evidence" value="ECO:0007669"/>
    <property type="project" value="UniProtKB-KW"/>
</dbReference>
<keyword evidence="9" id="KW-1185">Reference proteome</keyword>
<feature type="region of interest" description="Disordered" evidence="6">
    <location>
        <begin position="24"/>
        <end position="72"/>
    </location>
</feature>
<keyword evidence="3" id="KW-0547">Nucleotide-binding</keyword>
<dbReference type="SUPFAM" id="SSF56112">
    <property type="entry name" value="Protein kinase-like (PK-like)"/>
    <property type="match status" value="1"/>
</dbReference>
<organism evidence="8 9">
    <name type="scientific">Digitaria exilis</name>
    <dbReference type="NCBI Taxonomy" id="1010633"/>
    <lineage>
        <taxon>Eukaryota</taxon>
        <taxon>Viridiplantae</taxon>
        <taxon>Streptophyta</taxon>
        <taxon>Embryophyta</taxon>
        <taxon>Tracheophyta</taxon>
        <taxon>Spermatophyta</taxon>
        <taxon>Magnoliopsida</taxon>
        <taxon>Liliopsida</taxon>
        <taxon>Poales</taxon>
        <taxon>Poaceae</taxon>
        <taxon>PACMAD clade</taxon>
        <taxon>Panicoideae</taxon>
        <taxon>Panicodae</taxon>
        <taxon>Paniceae</taxon>
        <taxon>Anthephorinae</taxon>
        <taxon>Digitaria</taxon>
    </lineage>
</organism>
<evidence type="ECO:0000313" key="9">
    <source>
        <dbReference type="Proteomes" id="UP000636709"/>
    </source>
</evidence>
<dbReference type="PANTHER" id="PTHR24058:SF124">
    <property type="entry name" value="PROTEIN KINASE SUPERFAMILY PROTEIN"/>
    <property type="match status" value="1"/>
</dbReference>
<dbReference type="Gene3D" id="3.30.200.20">
    <property type="entry name" value="Phosphorylase Kinase, domain 1"/>
    <property type="match status" value="1"/>
</dbReference>
<dbReference type="PROSITE" id="PS50011">
    <property type="entry name" value="PROTEIN_KINASE_DOM"/>
    <property type="match status" value="1"/>
</dbReference>
<evidence type="ECO:0000256" key="6">
    <source>
        <dbReference type="SAM" id="MobiDB-lite"/>
    </source>
</evidence>
<keyword evidence="1" id="KW-0723">Serine/threonine-protein kinase</keyword>
<evidence type="ECO:0000256" key="2">
    <source>
        <dbReference type="ARBA" id="ARBA00022679"/>
    </source>
</evidence>
<comment type="caution">
    <text evidence="8">The sequence shown here is derived from an EMBL/GenBank/DDBJ whole genome shotgun (WGS) entry which is preliminary data.</text>
</comment>
<evidence type="ECO:0000256" key="5">
    <source>
        <dbReference type="ARBA" id="ARBA00022840"/>
    </source>
</evidence>
<feature type="domain" description="Protein kinase" evidence="7">
    <location>
        <begin position="751"/>
        <end position="969"/>
    </location>
</feature>
<proteinExistence type="predicted"/>
<feature type="region of interest" description="Disordered" evidence="6">
    <location>
        <begin position="643"/>
        <end position="694"/>
    </location>
</feature>
<gene>
    <name evidence="8" type="ORF">HU200_014527</name>
</gene>
<evidence type="ECO:0000256" key="1">
    <source>
        <dbReference type="ARBA" id="ARBA00022527"/>
    </source>
</evidence>
<dbReference type="Gene3D" id="1.10.510.10">
    <property type="entry name" value="Transferase(Phosphotransferase) domain 1"/>
    <property type="match status" value="1"/>
</dbReference>
<keyword evidence="2" id="KW-0808">Transferase</keyword>